<keyword evidence="3" id="KW-1185">Reference proteome</keyword>
<feature type="region of interest" description="Disordered" evidence="1">
    <location>
        <begin position="68"/>
        <end position="106"/>
    </location>
</feature>
<organism evidence="2 3">
    <name type="scientific">Bordetella genomosp. 9</name>
    <dbReference type="NCBI Taxonomy" id="1416803"/>
    <lineage>
        <taxon>Bacteria</taxon>
        <taxon>Pseudomonadati</taxon>
        <taxon>Pseudomonadota</taxon>
        <taxon>Betaproteobacteria</taxon>
        <taxon>Burkholderiales</taxon>
        <taxon>Alcaligenaceae</taxon>
        <taxon>Bordetella</taxon>
    </lineage>
</organism>
<evidence type="ECO:0000256" key="1">
    <source>
        <dbReference type="SAM" id="MobiDB-lite"/>
    </source>
</evidence>
<evidence type="ECO:0000313" key="3">
    <source>
        <dbReference type="Proteomes" id="UP000216857"/>
    </source>
</evidence>
<protein>
    <submittedName>
        <fullName evidence="2">Uncharacterized protein</fullName>
    </submittedName>
</protein>
<reference evidence="2" key="1">
    <citation type="submission" date="2017-05" db="EMBL/GenBank/DDBJ databases">
        <title>Complete and WGS of Bordetella genogroups.</title>
        <authorList>
            <person name="Spilker T."/>
            <person name="Lipuma J."/>
        </authorList>
    </citation>
    <scope>NUCLEOTIDE SEQUENCE</scope>
    <source>
        <strain evidence="2">AU21707</strain>
    </source>
</reference>
<comment type="caution">
    <text evidence="2">The sequence shown here is derived from an EMBL/GenBank/DDBJ whole genome shotgun (WGS) entry which is preliminary data.</text>
</comment>
<dbReference type="RefSeq" id="WP_094846561.1">
    <property type="nucleotide sequence ID" value="NZ_NEVJ01000002.1"/>
</dbReference>
<feature type="compositionally biased region" description="Low complexity" evidence="1">
    <location>
        <begin position="68"/>
        <end position="80"/>
    </location>
</feature>
<sequence length="106" mass="10756">MDANDLLRRAAKAAPADLRQKFEAWDKGAVRARNTAGDYSNPYVQSSWDGYQAGYAQAIADLSAAAALGGEPGQPEGTPPATSGSSCLVHRGSVAAGGPEVPGGNP</sequence>
<evidence type="ECO:0000313" key="2">
    <source>
        <dbReference type="EMBL" id="OZI23587.1"/>
    </source>
</evidence>
<dbReference type="EMBL" id="NEVJ01000002">
    <property type="protein sequence ID" value="OZI23587.1"/>
    <property type="molecule type" value="Genomic_DNA"/>
</dbReference>
<gene>
    <name evidence="2" type="ORF">CAL26_09100</name>
</gene>
<dbReference type="Proteomes" id="UP000216857">
    <property type="component" value="Unassembled WGS sequence"/>
</dbReference>
<accession>A0A261RFN4</accession>
<proteinExistence type="predicted"/>
<dbReference type="AlphaFoldDB" id="A0A261RFN4"/>
<name>A0A261RFN4_9BORD</name>